<dbReference type="EMBL" id="CP000828">
    <property type="protein sequence ID" value="ABW28350.1"/>
    <property type="molecule type" value="Genomic_DNA"/>
</dbReference>
<evidence type="ECO:0000313" key="1">
    <source>
        <dbReference type="EMBL" id="ABW28350.1"/>
    </source>
</evidence>
<name>B0C003_ACAM1</name>
<dbReference type="HOGENOM" id="CLU_1324086_0_0_3"/>
<dbReference type="Proteomes" id="UP000000268">
    <property type="component" value="Chromosome"/>
</dbReference>
<dbReference type="KEGG" id="amr:AM1_3356"/>
<keyword evidence="2" id="KW-1185">Reference proteome</keyword>
<proteinExistence type="predicted"/>
<sequence>MKTYFRWGQREFGLRVYYPHWLQGRQYQIDVVDWVNQFYHVYTYLYCCQDGSALTDPNPWTGDYPDLDEDEKLKLVQLRTFAKTKHGFYLGTVRDAYELLQQGITHCEPYDYDTSLFPQSRQMSKICSIGSDGERWAAFTDHGFQWVDIGHVVQAGDPGTNVQEFPTVMQKFTEKNSLSLPVGFKVRNVLDSKRVAIVIAWSMSESI</sequence>
<gene>
    <name evidence="1" type="ordered locus">AM1_3356</name>
</gene>
<dbReference type="AlphaFoldDB" id="B0C003"/>
<evidence type="ECO:0000313" key="2">
    <source>
        <dbReference type="Proteomes" id="UP000000268"/>
    </source>
</evidence>
<organism evidence="1 2">
    <name type="scientific">Acaryochloris marina (strain MBIC 11017)</name>
    <dbReference type="NCBI Taxonomy" id="329726"/>
    <lineage>
        <taxon>Bacteria</taxon>
        <taxon>Bacillati</taxon>
        <taxon>Cyanobacteriota</taxon>
        <taxon>Cyanophyceae</taxon>
        <taxon>Acaryochloridales</taxon>
        <taxon>Acaryochloridaceae</taxon>
        <taxon>Acaryochloris</taxon>
    </lineage>
</organism>
<accession>B0C003</accession>
<reference evidence="1 2" key="1">
    <citation type="journal article" date="2008" name="Proc. Natl. Acad. Sci. U.S.A.">
        <title>Niche adaptation and genome expansion in the chlorophyll d-producing cyanobacterium Acaryochloris marina.</title>
        <authorList>
            <person name="Swingley W.D."/>
            <person name="Chen M."/>
            <person name="Cheung P.C."/>
            <person name="Conrad A.L."/>
            <person name="Dejesa L.C."/>
            <person name="Hao J."/>
            <person name="Honchak B.M."/>
            <person name="Karbach L.E."/>
            <person name="Kurdoglu A."/>
            <person name="Lahiri S."/>
            <person name="Mastrian S.D."/>
            <person name="Miyashita H."/>
            <person name="Page L."/>
            <person name="Ramakrishna P."/>
            <person name="Satoh S."/>
            <person name="Sattley W.M."/>
            <person name="Shimada Y."/>
            <person name="Taylor H.L."/>
            <person name="Tomo T."/>
            <person name="Tsuchiya T."/>
            <person name="Wang Z.T."/>
            <person name="Raymond J."/>
            <person name="Mimuro M."/>
            <person name="Blankenship R.E."/>
            <person name="Touchman J.W."/>
        </authorList>
    </citation>
    <scope>NUCLEOTIDE SEQUENCE [LARGE SCALE GENOMIC DNA]</scope>
    <source>
        <strain evidence="2">MBIC 11017</strain>
    </source>
</reference>
<protein>
    <submittedName>
        <fullName evidence="1">Uncharacterized protein</fullName>
    </submittedName>
</protein>